<accession>A0A6I4IJ74</accession>
<evidence type="ECO:0000256" key="3">
    <source>
        <dbReference type="SAM" id="Phobius"/>
    </source>
</evidence>
<reference evidence="5" key="1">
    <citation type="submission" date="2019-05" db="EMBL/GenBank/DDBJ databases">
        <title>Flavobacterium profundi sp. nov., isolated from a deep-sea seamount.</title>
        <authorList>
            <person name="Zhang D.-C."/>
        </authorList>
    </citation>
    <scope>NUCLEOTIDE SEQUENCE [LARGE SCALE GENOMIC DNA]</scope>
    <source>
        <strain evidence="5">TP390</strain>
    </source>
</reference>
<comment type="caution">
    <text evidence="4">The sequence shown here is derived from an EMBL/GenBank/DDBJ whole genome shotgun (WGS) entry which is preliminary data.</text>
</comment>
<dbReference type="RefSeq" id="WP_140998020.1">
    <property type="nucleotide sequence ID" value="NZ_VDCZ01000007.1"/>
</dbReference>
<gene>
    <name evidence="4" type="ORF">GOQ30_10775</name>
</gene>
<feature type="region of interest" description="Disordered" evidence="2">
    <location>
        <begin position="81"/>
        <end position="101"/>
    </location>
</feature>
<proteinExistence type="predicted"/>
<feature type="compositionally biased region" description="Basic and acidic residues" evidence="2">
    <location>
        <begin position="89"/>
        <end position="100"/>
    </location>
</feature>
<evidence type="ECO:0000313" key="4">
    <source>
        <dbReference type="EMBL" id="MVO09644.1"/>
    </source>
</evidence>
<evidence type="ECO:0008006" key="6">
    <source>
        <dbReference type="Google" id="ProtNLM"/>
    </source>
</evidence>
<dbReference type="OrthoDB" id="4317910at2"/>
<feature type="compositionally biased region" description="Basic and acidic residues" evidence="2">
    <location>
        <begin position="37"/>
        <end position="47"/>
    </location>
</feature>
<name>A0A6I4IJ74_9FLAO</name>
<evidence type="ECO:0000256" key="2">
    <source>
        <dbReference type="SAM" id="MobiDB-lite"/>
    </source>
</evidence>
<organism evidence="4 5">
    <name type="scientific">Flavobacterium profundi</name>
    <dbReference type="NCBI Taxonomy" id="1774945"/>
    <lineage>
        <taxon>Bacteria</taxon>
        <taxon>Pseudomonadati</taxon>
        <taxon>Bacteroidota</taxon>
        <taxon>Flavobacteriia</taxon>
        <taxon>Flavobacteriales</taxon>
        <taxon>Flavobacteriaceae</taxon>
        <taxon>Flavobacterium</taxon>
    </lineage>
</organism>
<protein>
    <recommendedName>
        <fullName evidence="6">DNA/RNA non-specific endonuclease</fullName>
    </recommendedName>
</protein>
<keyword evidence="3" id="KW-0472">Membrane</keyword>
<dbReference type="Proteomes" id="UP000431264">
    <property type="component" value="Unassembled WGS sequence"/>
</dbReference>
<dbReference type="AlphaFoldDB" id="A0A6I4IJ74"/>
<feature type="coiled-coil region" evidence="1">
    <location>
        <begin position="509"/>
        <end position="536"/>
    </location>
</feature>
<keyword evidence="1" id="KW-0175">Coiled coil</keyword>
<dbReference type="EMBL" id="WQLW01000007">
    <property type="protein sequence ID" value="MVO09644.1"/>
    <property type="molecule type" value="Genomic_DNA"/>
</dbReference>
<feature type="region of interest" description="Disordered" evidence="2">
    <location>
        <begin position="173"/>
        <end position="244"/>
    </location>
</feature>
<keyword evidence="3" id="KW-0812">Transmembrane</keyword>
<evidence type="ECO:0000313" key="5">
    <source>
        <dbReference type="Proteomes" id="UP000431264"/>
    </source>
</evidence>
<keyword evidence="5" id="KW-1185">Reference proteome</keyword>
<keyword evidence="3" id="KW-1133">Transmembrane helix</keyword>
<evidence type="ECO:0000256" key="1">
    <source>
        <dbReference type="SAM" id="Coils"/>
    </source>
</evidence>
<feature type="transmembrane region" description="Helical" evidence="3">
    <location>
        <begin position="782"/>
        <end position="804"/>
    </location>
</feature>
<feature type="region of interest" description="Disordered" evidence="2">
    <location>
        <begin position="117"/>
        <end position="136"/>
    </location>
</feature>
<feature type="region of interest" description="Disordered" evidence="2">
    <location>
        <begin position="37"/>
        <end position="60"/>
    </location>
</feature>
<sequence>MAKAEQILQNKPPKKKAKPFFTTTKKVAVKLNEVPKKKETPEVVKKDATKKKAPKKEVKKIPNKKVAALALKKPVKEIEATSSKYQKHKDKEVVSKETKEASVLPAVKTNRVVANKHQIDLMNSQTTGKDPDPKKFDEIKFKKKIKDQINETAKSKAEAKKIKNNGVDDAVTENIGTSLEEEKTKVGGKVEQTTIPAGESPITPKDEVVSNEPIPLKPLVPPSKTLTAQRKTLAPKAKPKEETDFTKETKVLDDDYKKNNISQDKLQNSNEPRFIAADNQKQNSEAKAAELTAQQRAAEKKTIAKTSFANNKAINGTYNEMFTNNKNINADGFKNQNEKSKEETAIRNKVSTELDRIFDKTNKKVISCFKAIDDYINKDFSEMLTKALDTFSERVAQLLDDNDGIEWLGKKLTGTKVQSESEIFEIARKEFIDDMDRPIDLLVKEVDSKMNAAITAIYDGNKEKDTFWNSQDKETQQIAKDIKDDSDSKFTELESSVEAKEGAIIDTVSDKFTAALDELDERFEKAKLENMSWLDRAIAAVKAVINTIIELKNSLQAMAKKAAKYAARIIDAPLEFFGNLADGVGQGFSNFKKNIDKHLVKGVLEWLTGSMAGSEIILPKELNLEGITSLVLQILGITIKKIKGLVIDIIGKERFEFIEKGVDATIAAGNKILNIFQILNEKGLSGLWEFIKEEFSDLKEMLVENVKTFVIETITKKALEFLLSLLVPGGGFIRAAQMIIKFVVTLFQKAAQIIKIIDGIIDSFGDILNKNLAKAAEKVENVFSGFLSLAISFLAAILGLNGIVAKVQKFIQQKIRPKIDKVLKGIAKKIKEVVTKIGLTRLIDKSMKAVEKGKNWVDDKKKKAKDTAKKYGEKLLNWLGIKKKFKAVDGNMHTLFFEGSNKKPKLMIASDKMTFDLFINKITVDSEKKEAIAISAKINAILNDDVSKITDEKTRNSRIKENQNKINAYLERISKIASKYFKFSQLPVSKIHFDTISLGGGVMGKKMLAFPLTSNHPEGTESTEDKSNPAYNKIDKRGYKNGSFYVKGHLLNNNLGGPGSWINYTPLPGATFNTNVHYLKYEKPLKGAIEKQEIFYYKVEAIYKRSRPASTSSDTAIISDIKDGEITVPNAFNIEIFKYDFNADTRSYEKSKSQPNFAGKKSEDVVINNDAYYAKGTSTGVASKIYSLKGKSLMQLYKDGVDLDVAKKIIERQDKNLSITDYFNQIGVKKEILLNLIKRKDESYTDISQN</sequence>